<accession>A0A1Y2FVF3</accession>
<dbReference type="InterPro" id="IPR057672">
    <property type="entry name" value="TPR_IPO4/5"/>
</dbReference>
<keyword evidence="6" id="KW-0653">Protein transport</keyword>
<name>A0A1Y2FVF3_PROLT</name>
<dbReference type="EMBL" id="MCFI01000002">
    <property type="protein sequence ID" value="ORY87166.1"/>
    <property type="molecule type" value="Genomic_DNA"/>
</dbReference>
<keyword evidence="5" id="KW-0677">Repeat</keyword>
<evidence type="ECO:0000256" key="9">
    <source>
        <dbReference type="SAM" id="MobiDB-lite"/>
    </source>
</evidence>
<feature type="region of interest" description="Disordered" evidence="9">
    <location>
        <begin position="607"/>
        <end position="626"/>
    </location>
</feature>
<reference evidence="11 12" key="1">
    <citation type="submission" date="2016-07" db="EMBL/GenBank/DDBJ databases">
        <title>Pervasive Adenine N6-methylation of Active Genes in Fungi.</title>
        <authorList>
            <consortium name="DOE Joint Genome Institute"/>
            <person name="Mondo S.J."/>
            <person name="Dannebaum R.O."/>
            <person name="Kuo R.C."/>
            <person name="Labutti K."/>
            <person name="Haridas S."/>
            <person name="Kuo A."/>
            <person name="Salamov A."/>
            <person name="Ahrendt S.R."/>
            <person name="Lipzen A."/>
            <person name="Sullivan W."/>
            <person name="Andreopoulos W.B."/>
            <person name="Clum A."/>
            <person name="Lindquist E."/>
            <person name="Daum C."/>
            <person name="Ramamoorthy G.K."/>
            <person name="Gryganskyi A."/>
            <person name="Culley D."/>
            <person name="Magnuson J.K."/>
            <person name="James T.Y."/>
            <person name="O'Malley M.A."/>
            <person name="Stajich J.E."/>
            <person name="Spatafora J.W."/>
            <person name="Visel A."/>
            <person name="Grigoriev I.V."/>
        </authorList>
    </citation>
    <scope>NUCLEOTIDE SEQUENCE [LARGE SCALE GENOMIC DNA]</scope>
    <source>
        <strain evidence="11 12">12-1054</strain>
    </source>
</reference>
<dbReference type="GO" id="GO:0005737">
    <property type="term" value="C:cytoplasm"/>
    <property type="evidence" value="ECO:0007669"/>
    <property type="project" value="UniProtKB-SubCell"/>
</dbReference>
<dbReference type="STRING" id="56484.A0A1Y2FVF3"/>
<organism evidence="11 12">
    <name type="scientific">Protomyces lactucae-debilis</name>
    <dbReference type="NCBI Taxonomy" id="2754530"/>
    <lineage>
        <taxon>Eukaryota</taxon>
        <taxon>Fungi</taxon>
        <taxon>Dikarya</taxon>
        <taxon>Ascomycota</taxon>
        <taxon>Taphrinomycotina</taxon>
        <taxon>Taphrinomycetes</taxon>
        <taxon>Taphrinales</taxon>
        <taxon>Protomycetaceae</taxon>
        <taxon>Protomyces</taxon>
    </lineage>
</organism>
<protein>
    <submittedName>
        <fullName evidence="11">Karyopherin Kap123</fullName>
    </submittedName>
</protein>
<feature type="repeat" description="HEAT" evidence="8">
    <location>
        <begin position="385"/>
        <end position="423"/>
    </location>
</feature>
<dbReference type="InterPro" id="IPR001494">
    <property type="entry name" value="Importin-beta_N"/>
</dbReference>
<dbReference type="Proteomes" id="UP000193685">
    <property type="component" value="Unassembled WGS sequence"/>
</dbReference>
<dbReference type="PROSITE" id="PS50077">
    <property type="entry name" value="HEAT_REPEAT"/>
    <property type="match status" value="1"/>
</dbReference>
<dbReference type="RefSeq" id="XP_040728022.1">
    <property type="nucleotide sequence ID" value="XM_040868625.1"/>
</dbReference>
<dbReference type="InterPro" id="IPR040122">
    <property type="entry name" value="Importin_beta"/>
</dbReference>
<evidence type="ECO:0000256" key="3">
    <source>
        <dbReference type="ARBA" id="ARBA00022448"/>
    </source>
</evidence>
<gene>
    <name evidence="11" type="ORF">BCR37DRAFT_376581</name>
</gene>
<dbReference type="InterPro" id="IPR021133">
    <property type="entry name" value="HEAT_type_2"/>
</dbReference>
<dbReference type="PANTHER" id="PTHR10527">
    <property type="entry name" value="IMPORTIN BETA"/>
    <property type="match status" value="1"/>
</dbReference>
<dbReference type="SUPFAM" id="SSF48371">
    <property type="entry name" value="ARM repeat"/>
    <property type="match status" value="2"/>
</dbReference>
<dbReference type="GeneID" id="63785224"/>
<evidence type="ECO:0000313" key="11">
    <source>
        <dbReference type="EMBL" id="ORY87166.1"/>
    </source>
</evidence>
<dbReference type="InterPro" id="IPR058584">
    <property type="entry name" value="IMB1_TNPO1-like_TPR"/>
</dbReference>
<dbReference type="GO" id="GO:0005634">
    <property type="term" value="C:nucleus"/>
    <property type="evidence" value="ECO:0007669"/>
    <property type="project" value="UniProtKB-SubCell"/>
</dbReference>
<dbReference type="OMA" id="ANACGCV"/>
<comment type="caution">
    <text evidence="11">The sequence shown here is derived from an EMBL/GenBank/DDBJ whole genome shotgun (WGS) entry which is preliminary data.</text>
</comment>
<proteinExistence type="predicted"/>
<dbReference type="OrthoDB" id="7862313at2759"/>
<dbReference type="InterPro" id="IPR011989">
    <property type="entry name" value="ARM-like"/>
</dbReference>
<dbReference type="GO" id="GO:0031267">
    <property type="term" value="F:small GTPase binding"/>
    <property type="evidence" value="ECO:0007669"/>
    <property type="project" value="InterPro"/>
</dbReference>
<keyword evidence="3" id="KW-0813">Transport</keyword>
<evidence type="ECO:0000313" key="12">
    <source>
        <dbReference type="Proteomes" id="UP000193685"/>
    </source>
</evidence>
<dbReference type="Pfam" id="PF25780">
    <property type="entry name" value="TPR_IPO5"/>
    <property type="match status" value="1"/>
</dbReference>
<feature type="compositionally biased region" description="Acidic residues" evidence="9">
    <location>
        <begin position="608"/>
        <end position="626"/>
    </location>
</feature>
<keyword evidence="4" id="KW-0963">Cytoplasm</keyword>
<evidence type="ECO:0000256" key="5">
    <source>
        <dbReference type="ARBA" id="ARBA00022737"/>
    </source>
</evidence>
<keyword evidence="7" id="KW-0539">Nucleus</keyword>
<evidence type="ECO:0000256" key="1">
    <source>
        <dbReference type="ARBA" id="ARBA00004123"/>
    </source>
</evidence>
<feature type="domain" description="Importin N-terminal" evidence="10">
    <location>
        <begin position="25"/>
        <end position="92"/>
    </location>
</feature>
<evidence type="ECO:0000259" key="10">
    <source>
        <dbReference type="PROSITE" id="PS50166"/>
    </source>
</evidence>
<dbReference type="PROSITE" id="PS50166">
    <property type="entry name" value="IMPORTIN_B_NT"/>
    <property type="match status" value="1"/>
</dbReference>
<dbReference type="Gene3D" id="1.25.10.10">
    <property type="entry name" value="Leucine-rich Repeat Variant"/>
    <property type="match status" value="1"/>
</dbReference>
<evidence type="ECO:0000256" key="6">
    <source>
        <dbReference type="ARBA" id="ARBA00022927"/>
    </source>
</evidence>
<dbReference type="Pfam" id="PF03810">
    <property type="entry name" value="IBN_N"/>
    <property type="match status" value="1"/>
</dbReference>
<dbReference type="InterPro" id="IPR016024">
    <property type="entry name" value="ARM-type_fold"/>
</dbReference>
<evidence type="ECO:0000256" key="8">
    <source>
        <dbReference type="PROSITE-ProRule" id="PRU00103"/>
    </source>
</evidence>
<evidence type="ECO:0000256" key="7">
    <source>
        <dbReference type="ARBA" id="ARBA00023242"/>
    </source>
</evidence>
<comment type="subcellular location">
    <subcellularLocation>
        <location evidence="2">Cytoplasm</location>
    </subcellularLocation>
    <subcellularLocation>
        <location evidence="1">Nucleus</location>
    </subcellularLocation>
</comment>
<keyword evidence="12" id="KW-1185">Reference proteome</keyword>
<dbReference type="Pfam" id="PF25574">
    <property type="entry name" value="TPR_IMB1"/>
    <property type="match status" value="1"/>
</dbReference>
<evidence type="ECO:0000256" key="2">
    <source>
        <dbReference type="ARBA" id="ARBA00004496"/>
    </source>
</evidence>
<sequence>MTAIALVKTLLAETTVADSQRIAVATQRLRDEVYSQPDCLASLIALMQKDEAASMRQLAAVEARKQTPKYWAGLSGSFKQTIRSSVLVSTLKEPVSLVRHASARVIASIASIDLPHGDWSELMSVLVQAATSTAASDRVIGVYIIFTLIDAIEEFFVPRIMDLFKLFSHTITDAESAEVRLTTLSAIGRLAECIDTDDTSSVKMFRGLLPSMVAVLQENVQNDSDEDAARQSFEVFQTLLVLEPHLLSKHLPDFMTFVVELACSTGVENSKRILAFSWLLACVRFRKNKVKAMKIGPMLVDRMLQVGAEDDPEDEDEDSPSQLAFRCVDALSVSLPPSHVVQPLLARVPTMLQSSSPGERKSALLCLGASLEGAASFYASRVTDILQAIANGLQDHERQVQRAALTALGSLADEFPDEVAAEHATLLSLVFQLMHSPSVTVAKSASTALITILEGLDQNQIVTYLPQLMSSFFAVLESNTDVEAKSVVVTALGSAAHAAKGSFTPFMNRTAELLTPALSSTMPLELDFRASALDCFGSIAIAIGAEQFRPFEQSVAQSAAIVLDWKHSRLKESSFYFFAALARLRGNEFGTYADVVIPWLLRSVAQDDNGETNPDDSDQPADDEDLDSEEFMNSIGINSALAMEKETASEVLGEILSHAAETCVTYIGEIVVQLTQCLDHYYEGVRRAAAGSLYQSISATYLLSAPAQWLPGLPCRVPLRSDVEQHAGAVRSAIMEFLITEDDKLVVSDVCRHLAQATRLCGPGLLGSEADLKRLCDILLDIFKREHACQIADEGFPAVAEDDEDLVEVEDDESEELEAALLDAASEVIISLSFALGDQFVQPFGLYLPFLKQLASPPSPDSSRASALAAFAEVAGGLKSGITPYTESFYKLISSGLGDENPEVRSNSAYAMGLLCEHSKLDLSSEYMTILQKLQPLFLEGENHRFAKDNAIGCTARMTLAHLDAMPLEQVLRVVVQNLPLRHDFAENQPLYRMFCYLYAQNNATVLQMTKELLPIVKTVLHGDEAQLTPQTRIDLSSLVTALDDAP</sequence>
<dbReference type="AlphaFoldDB" id="A0A1Y2FVF3"/>
<evidence type="ECO:0000256" key="4">
    <source>
        <dbReference type="ARBA" id="ARBA00022490"/>
    </source>
</evidence>
<dbReference type="GO" id="GO:0006606">
    <property type="term" value="P:protein import into nucleus"/>
    <property type="evidence" value="ECO:0007669"/>
    <property type="project" value="InterPro"/>
</dbReference>